<protein>
    <submittedName>
        <fullName evidence="2">Uncharacterized protein</fullName>
    </submittedName>
</protein>
<proteinExistence type="predicted"/>
<sequence>MRRTKDGISKNFYKPDILCTFLDGLTERDTDLTLLVPEHALRPSPSPGSVCGDRWCTDVTRHTGKDVERLGSSQVDRSMAVKAVVAITSDHNRDKSQSRLKPQKPDV</sequence>
<comment type="caution">
    <text evidence="2">The sequence shown here is derived from an EMBL/GenBank/DDBJ whole genome shotgun (WGS) entry which is preliminary data.</text>
</comment>
<dbReference type="AlphaFoldDB" id="A0AAV7PSK0"/>
<evidence type="ECO:0000313" key="2">
    <source>
        <dbReference type="EMBL" id="KAJ1130421.1"/>
    </source>
</evidence>
<gene>
    <name evidence="2" type="ORF">NDU88_008774</name>
</gene>
<organism evidence="2 3">
    <name type="scientific">Pleurodeles waltl</name>
    <name type="common">Iberian ribbed newt</name>
    <dbReference type="NCBI Taxonomy" id="8319"/>
    <lineage>
        <taxon>Eukaryota</taxon>
        <taxon>Metazoa</taxon>
        <taxon>Chordata</taxon>
        <taxon>Craniata</taxon>
        <taxon>Vertebrata</taxon>
        <taxon>Euteleostomi</taxon>
        <taxon>Amphibia</taxon>
        <taxon>Batrachia</taxon>
        <taxon>Caudata</taxon>
        <taxon>Salamandroidea</taxon>
        <taxon>Salamandridae</taxon>
        <taxon>Pleurodelinae</taxon>
        <taxon>Pleurodeles</taxon>
    </lineage>
</organism>
<evidence type="ECO:0000313" key="3">
    <source>
        <dbReference type="Proteomes" id="UP001066276"/>
    </source>
</evidence>
<reference evidence="2" key="1">
    <citation type="journal article" date="2022" name="bioRxiv">
        <title>Sequencing and chromosome-scale assembly of the giantPleurodeles waltlgenome.</title>
        <authorList>
            <person name="Brown T."/>
            <person name="Elewa A."/>
            <person name="Iarovenko S."/>
            <person name="Subramanian E."/>
            <person name="Araus A.J."/>
            <person name="Petzold A."/>
            <person name="Susuki M."/>
            <person name="Suzuki K.-i.T."/>
            <person name="Hayashi T."/>
            <person name="Toyoda A."/>
            <person name="Oliveira C."/>
            <person name="Osipova E."/>
            <person name="Leigh N.D."/>
            <person name="Simon A."/>
            <person name="Yun M.H."/>
        </authorList>
    </citation>
    <scope>NUCLEOTIDE SEQUENCE</scope>
    <source>
        <strain evidence="2">20211129_DDA</strain>
        <tissue evidence="2">Liver</tissue>
    </source>
</reference>
<accession>A0AAV7PSK0</accession>
<evidence type="ECO:0000256" key="1">
    <source>
        <dbReference type="SAM" id="MobiDB-lite"/>
    </source>
</evidence>
<feature type="region of interest" description="Disordered" evidence="1">
    <location>
        <begin position="87"/>
        <end position="107"/>
    </location>
</feature>
<name>A0AAV7PSK0_PLEWA</name>
<keyword evidence="3" id="KW-1185">Reference proteome</keyword>
<dbReference type="Proteomes" id="UP001066276">
    <property type="component" value="Chromosome 7"/>
</dbReference>
<dbReference type="EMBL" id="JANPWB010000011">
    <property type="protein sequence ID" value="KAJ1130421.1"/>
    <property type="molecule type" value="Genomic_DNA"/>
</dbReference>
<feature type="compositionally biased region" description="Basic and acidic residues" evidence="1">
    <location>
        <begin position="90"/>
        <end position="107"/>
    </location>
</feature>